<dbReference type="OrthoDB" id="3541690at2"/>
<sequence>MTTDGTTLDDVADELYAVPLGQFTPLRTQREKEAKAAGDKELAAQVRELRKPTVAAWLLNALARERRAELEPFLGLGEGLREAQAALQGEELRALSAQRHRLIAALVQQVRGLARDAGMRMTEDVERAVEQTLDAALADPAAAEALLAGRLVNPLQHVGFGGPAVPEAPARALRSVPPPAEPQRPRESATARRKREKEEREAREREQAEEAVRDAEESLHEAEERQARTTAQAAQADEAVEEAEGKVEELRSLLQEAEERLDQERRHAGEAAHARDRAAADVRLTRKRLDSARARLSALGDG</sequence>
<gene>
    <name evidence="2" type="ORF">EV189_1653</name>
</gene>
<evidence type="ECO:0000313" key="2">
    <source>
        <dbReference type="EMBL" id="RZS89877.1"/>
    </source>
</evidence>
<feature type="region of interest" description="Disordered" evidence="1">
    <location>
        <begin position="261"/>
        <end position="281"/>
    </location>
</feature>
<protein>
    <submittedName>
        <fullName evidence="2">Uncharacterized protein</fullName>
    </submittedName>
</protein>
<feature type="compositionally biased region" description="Low complexity" evidence="1">
    <location>
        <begin position="228"/>
        <end position="237"/>
    </location>
</feature>
<dbReference type="AlphaFoldDB" id="A0A4Q7NS15"/>
<dbReference type="RefSeq" id="WP_130492418.1">
    <property type="nucleotide sequence ID" value="NZ_SGXD01000002.1"/>
</dbReference>
<reference evidence="2 3" key="1">
    <citation type="submission" date="2019-02" db="EMBL/GenBank/DDBJ databases">
        <title>Genomic Encyclopedia of Type Strains, Phase IV (KMG-IV): sequencing the most valuable type-strain genomes for metagenomic binning, comparative biology and taxonomic classification.</title>
        <authorList>
            <person name="Goeker M."/>
        </authorList>
    </citation>
    <scope>NUCLEOTIDE SEQUENCE [LARGE SCALE GENOMIC DNA]</scope>
    <source>
        <strain evidence="2 3">DSM 45622</strain>
    </source>
</reference>
<dbReference type="Proteomes" id="UP000293638">
    <property type="component" value="Unassembled WGS sequence"/>
</dbReference>
<comment type="caution">
    <text evidence="2">The sequence shown here is derived from an EMBL/GenBank/DDBJ whole genome shotgun (WGS) entry which is preliminary data.</text>
</comment>
<accession>A0A4Q7NS15</accession>
<dbReference type="EMBL" id="SGXD01000002">
    <property type="protein sequence ID" value="RZS89877.1"/>
    <property type="molecule type" value="Genomic_DNA"/>
</dbReference>
<keyword evidence="3" id="KW-1185">Reference proteome</keyword>
<evidence type="ECO:0000313" key="3">
    <source>
        <dbReference type="Proteomes" id="UP000293638"/>
    </source>
</evidence>
<feature type="compositionally biased region" description="Basic and acidic residues" evidence="1">
    <location>
        <begin position="183"/>
        <end position="227"/>
    </location>
</feature>
<evidence type="ECO:0000256" key="1">
    <source>
        <dbReference type="SAM" id="MobiDB-lite"/>
    </source>
</evidence>
<proteinExistence type="predicted"/>
<organism evidence="2 3">
    <name type="scientific">Motilibacter rhizosphaerae</name>
    <dbReference type="NCBI Taxonomy" id="598652"/>
    <lineage>
        <taxon>Bacteria</taxon>
        <taxon>Bacillati</taxon>
        <taxon>Actinomycetota</taxon>
        <taxon>Actinomycetes</taxon>
        <taxon>Motilibacterales</taxon>
        <taxon>Motilibacteraceae</taxon>
        <taxon>Motilibacter</taxon>
    </lineage>
</organism>
<name>A0A4Q7NS15_9ACTN</name>
<feature type="region of interest" description="Disordered" evidence="1">
    <location>
        <begin position="169"/>
        <end position="248"/>
    </location>
</feature>